<gene>
    <name evidence="2" type="primary">pdeM</name>
    <name evidence="2" type="ORF">F0Q34_13770</name>
</gene>
<dbReference type="GO" id="GO:0004519">
    <property type="term" value="F:endonuclease activity"/>
    <property type="evidence" value="ECO:0007669"/>
    <property type="project" value="UniProtKB-KW"/>
</dbReference>
<dbReference type="AlphaFoldDB" id="A0A5B2TE34"/>
<dbReference type="GO" id="GO:0016787">
    <property type="term" value="F:hydrolase activity"/>
    <property type="evidence" value="ECO:0007669"/>
    <property type="project" value="UniProtKB-KW"/>
</dbReference>
<dbReference type="InterPro" id="IPR026336">
    <property type="entry name" value="PdeM-like"/>
</dbReference>
<dbReference type="InterPro" id="IPR029052">
    <property type="entry name" value="Metallo-depent_PP-like"/>
</dbReference>
<feature type="domain" description="Calcineurin-like phosphoesterase" evidence="1">
    <location>
        <begin position="27"/>
        <end position="123"/>
    </location>
</feature>
<keyword evidence="2" id="KW-0540">Nuclease</keyword>
<dbReference type="RefSeq" id="WP_149812794.1">
    <property type="nucleotide sequence ID" value="NZ_VUKA01000006.1"/>
</dbReference>
<dbReference type="SUPFAM" id="SSF56300">
    <property type="entry name" value="Metallo-dependent phosphatases"/>
    <property type="match status" value="1"/>
</dbReference>
<protein>
    <submittedName>
        <fullName evidence="2">Ligase-associated DNA damage response endonuclease PdeM</fullName>
        <ecNumber evidence="2">3.1.-.-</ecNumber>
    </submittedName>
</protein>
<dbReference type="NCBIfam" id="TIGR04123">
    <property type="entry name" value="P_estr_lig_assc"/>
    <property type="match status" value="1"/>
</dbReference>
<dbReference type="Gene3D" id="3.60.21.10">
    <property type="match status" value="1"/>
</dbReference>
<dbReference type="PANTHER" id="PTHR39323">
    <property type="entry name" value="BLR1149 PROTEIN"/>
    <property type="match status" value="1"/>
</dbReference>
<organism evidence="2 3">
    <name type="scientific">Teichococcus oryzae</name>
    <dbReference type="NCBI Taxonomy" id="1608942"/>
    <lineage>
        <taxon>Bacteria</taxon>
        <taxon>Pseudomonadati</taxon>
        <taxon>Pseudomonadota</taxon>
        <taxon>Alphaproteobacteria</taxon>
        <taxon>Acetobacterales</taxon>
        <taxon>Roseomonadaceae</taxon>
        <taxon>Roseomonas</taxon>
    </lineage>
</organism>
<keyword evidence="2" id="KW-0378">Hydrolase</keyword>
<keyword evidence="2" id="KW-0255">Endonuclease</keyword>
<evidence type="ECO:0000313" key="2">
    <source>
        <dbReference type="EMBL" id="KAA2212766.1"/>
    </source>
</evidence>
<dbReference type="Pfam" id="PF00149">
    <property type="entry name" value="Metallophos"/>
    <property type="match status" value="1"/>
</dbReference>
<dbReference type="Proteomes" id="UP000322110">
    <property type="component" value="Unassembled WGS sequence"/>
</dbReference>
<dbReference type="InterPro" id="IPR004843">
    <property type="entry name" value="Calcineurin-like_PHP"/>
</dbReference>
<dbReference type="EC" id="3.1.-.-" evidence="2"/>
<evidence type="ECO:0000313" key="3">
    <source>
        <dbReference type="Proteomes" id="UP000322110"/>
    </source>
</evidence>
<name>A0A5B2TE34_9PROT</name>
<accession>A0A5B2TE34</accession>
<evidence type="ECO:0000259" key="1">
    <source>
        <dbReference type="Pfam" id="PF00149"/>
    </source>
</evidence>
<sequence length="240" mass="25526">MISAPFHLAGERLALDPAGVLFWPAQRLLAVADLHLEKGSHFAGRGQLVPPFDTRDTLARLAPLLRRYAPERIVFLGDSFHDGGGSARMQAADRAALLHLLAGREVTWVLGNHDPAAPDALPGEAVAELRLGPLVFRHEGVPGNAAGFELSGHFHPKASMPTRCGPVTRPCFLADARRVLLPAFGSYTGGLAITAPPIAALFPRGGRAFLLGRERLFSCAIGPMKHLALARPPLEATSAP</sequence>
<keyword evidence="3" id="KW-1185">Reference proteome</keyword>
<keyword evidence="2" id="KW-0436">Ligase</keyword>
<reference evidence="2 3" key="1">
    <citation type="journal article" date="2015" name="Int. J. Syst. Evol. Microbiol.">
        <title>Roseomonas oryzae sp. nov., isolated from paddy rhizosphere soil.</title>
        <authorList>
            <person name="Ramaprasad E.V."/>
            <person name="Sasikala Ch."/>
            <person name="Ramana Ch.V."/>
        </authorList>
    </citation>
    <scope>NUCLEOTIDE SEQUENCE [LARGE SCALE GENOMIC DNA]</scope>
    <source>
        <strain evidence="2 3">KCTC 42542</strain>
    </source>
</reference>
<dbReference type="PANTHER" id="PTHR39323:SF1">
    <property type="entry name" value="BLR1149 PROTEIN"/>
    <property type="match status" value="1"/>
</dbReference>
<dbReference type="GO" id="GO:0016874">
    <property type="term" value="F:ligase activity"/>
    <property type="evidence" value="ECO:0007669"/>
    <property type="project" value="UniProtKB-KW"/>
</dbReference>
<comment type="caution">
    <text evidence="2">The sequence shown here is derived from an EMBL/GenBank/DDBJ whole genome shotgun (WGS) entry which is preliminary data.</text>
</comment>
<dbReference type="OrthoDB" id="9795838at2"/>
<dbReference type="EMBL" id="VUKA01000006">
    <property type="protein sequence ID" value="KAA2212766.1"/>
    <property type="molecule type" value="Genomic_DNA"/>
</dbReference>
<proteinExistence type="predicted"/>